<evidence type="ECO:0000259" key="5">
    <source>
        <dbReference type="SMART" id="SM00984"/>
    </source>
</evidence>
<dbReference type="Pfam" id="PF03721">
    <property type="entry name" value="UDPG_MGDP_dh_N"/>
    <property type="match status" value="1"/>
</dbReference>
<dbReference type="SUPFAM" id="SSF48179">
    <property type="entry name" value="6-phosphogluconate dehydrogenase C-terminal domain-like"/>
    <property type="match status" value="1"/>
</dbReference>
<reference evidence="6 7" key="1">
    <citation type="submission" date="2019-03" db="EMBL/GenBank/DDBJ databases">
        <title>Complete genome sequence of two outbreak-associated Acinetobacter haemolyticus strains.</title>
        <authorList>
            <person name="Bai L."/>
            <person name="Zhang S.-C."/>
            <person name="Deng Y."/>
            <person name="Song C.-C."/>
            <person name="Kang G.-B."/>
            <person name="Dong Y."/>
            <person name="Wang Y."/>
            <person name="Gao F."/>
            <person name="Huang H."/>
        </authorList>
    </citation>
    <scope>NUCLEOTIDE SEQUENCE [LARGE SCALE GENOMIC DNA]</scope>
    <source>
        <strain evidence="6 7">TJR01</strain>
    </source>
</reference>
<proteinExistence type="inferred from homology"/>
<dbReference type="SMART" id="SM00984">
    <property type="entry name" value="UDPG_MGDP_dh_C"/>
    <property type="match status" value="1"/>
</dbReference>
<dbReference type="GO" id="GO:0000271">
    <property type="term" value="P:polysaccharide biosynthetic process"/>
    <property type="evidence" value="ECO:0007669"/>
    <property type="project" value="InterPro"/>
</dbReference>
<dbReference type="PANTHER" id="PTHR43491:SF2">
    <property type="entry name" value="UDP-N-ACETYL-D-MANNOSAMINE DEHYDROGENASE"/>
    <property type="match status" value="1"/>
</dbReference>
<dbReference type="SUPFAM" id="SSF52413">
    <property type="entry name" value="UDP-glucose/GDP-mannose dehydrogenase C-terminal domain"/>
    <property type="match status" value="1"/>
</dbReference>
<dbReference type="InterPro" id="IPR017476">
    <property type="entry name" value="UDP-Glc/GDP-Man"/>
</dbReference>
<protein>
    <submittedName>
        <fullName evidence="6">Vi polysaccharide biosynthesis UDP-N-acetylglucosamine C-6 dehydrogenase TviB</fullName>
    </submittedName>
</protein>
<dbReference type="Pfam" id="PF00984">
    <property type="entry name" value="UDPG_MGDP_dh"/>
    <property type="match status" value="1"/>
</dbReference>
<dbReference type="InterPro" id="IPR014026">
    <property type="entry name" value="UDP-Glc/GDP-Man_DH_dimer"/>
</dbReference>
<gene>
    <name evidence="6" type="primary">tviB</name>
    <name evidence="6" type="ORF">AHTJR_15640</name>
</gene>
<evidence type="ECO:0000256" key="2">
    <source>
        <dbReference type="ARBA" id="ARBA00023002"/>
    </source>
</evidence>
<dbReference type="Proteomes" id="UP000294395">
    <property type="component" value="Chromosome"/>
</dbReference>
<dbReference type="InterPro" id="IPR014027">
    <property type="entry name" value="UDP-Glc/GDP-Man_DH_C"/>
</dbReference>
<evidence type="ECO:0000256" key="4">
    <source>
        <dbReference type="PIRNR" id="PIRNR000124"/>
    </source>
</evidence>
<dbReference type="GO" id="GO:0051287">
    <property type="term" value="F:NAD binding"/>
    <property type="evidence" value="ECO:0007669"/>
    <property type="project" value="InterPro"/>
</dbReference>
<accession>A0A4P7BAF6</accession>
<dbReference type="SUPFAM" id="SSF51735">
    <property type="entry name" value="NAD(P)-binding Rossmann-fold domains"/>
    <property type="match status" value="1"/>
</dbReference>
<feature type="domain" description="UDP-glucose/GDP-mannose dehydrogenase C-terminal" evidence="5">
    <location>
        <begin position="317"/>
        <end position="418"/>
    </location>
</feature>
<dbReference type="PIRSF" id="PIRSF000124">
    <property type="entry name" value="UDPglc_GDPman_dh"/>
    <property type="match status" value="1"/>
</dbReference>
<dbReference type="InterPro" id="IPR036291">
    <property type="entry name" value="NAD(P)-bd_dom_sf"/>
</dbReference>
<sequence>MQLAELKIAIIGLGYVGLPLAVEFGKKIPVVGFDIHQKRIDELKSGQDHTLEVSPEELSQATNLSYSANLEDLKSCNFFIVTVPTPVDEVNRPDLTPLRKASETLGKVIKKGDIVVYESTVYPGATEEVCIPVLEKISGLKFNQDFFAGYSPERINPGDKVNTLTKIKKITSGSTPEVADKVDAVYASIITAGTHKASSIKVAEAAKVIENTQRDLNIALVNELSVIFDRLGIDTIDVLEAAGSKWNFLPFRPGLVGGHCIGVDPYYLTHKAEEVGYHPQVILAGRRINDNMARYVARNTIKRMLQNGIDVPRAKVGVLGVTFKENCPDIRNSKVADLIKEFEAWGAQVVVADPWADADEVKHEYGIELGQVNAEHPVDALVVAVGHSEFRNLSAAELKSYVRSNQPVLADVKGLFDRISMTEQGFTVFRL</sequence>
<dbReference type="Gene3D" id="3.40.50.720">
    <property type="entry name" value="NAD(P)-binding Rossmann-like Domain"/>
    <property type="match status" value="2"/>
</dbReference>
<dbReference type="RefSeq" id="WP_134253117.1">
    <property type="nucleotide sequence ID" value="NZ_CP038009.1"/>
</dbReference>
<dbReference type="InterPro" id="IPR008927">
    <property type="entry name" value="6-PGluconate_DH-like_C_sf"/>
</dbReference>
<dbReference type="InterPro" id="IPR028359">
    <property type="entry name" value="UDP_ManNAc/GlcNAc_DH"/>
</dbReference>
<evidence type="ECO:0000313" key="7">
    <source>
        <dbReference type="Proteomes" id="UP000294395"/>
    </source>
</evidence>
<organism evidence="6 7">
    <name type="scientific">Acinetobacter haemolyticus</name>
    <dbReference type="NCBI Taxonomy" id="29430"/>
    <lineage>
        <taxon>Bacteria</taxon>
        <taxon>Pseudomonadati</taxon>
        <taxon>Pseudomonadota</taxon>
        <taxon>Gammaproteobacteria</taxon>
        <taxon>Moraxellales</taxon>
        <taxon>Moraxellaceae</taxon>
        <taxon>Acinetobacter</taxon>
    </lineage>
</organism>
<dbReference type="AlphaFoldDB" id="A0A4P7BAF6"/>
<dbReference type="InterPro" id="IPR036220">
    <property type="entry name" value="UDP-Glc/GDP-Man_DH_C_sf"/>
</dbReference>
<dbReference type="GO" id="GO:0016616">
    <property type="term" value="F:oxidoreductase activity, acting on the CH-OH group of donors, NAD or NADP as acceptor"/>
    <property type="evidence" value="ECO:0007669"/>
    <property type="project" value="InterPro"/>
</dbReference>
<dbReference type="EMBL" id="CP038009">
    <property type="protein sequence ID" value="QBQ17776.1"/>
    <property type="molecule type" value="Genomic_DNA"/>
</dbReference>
<name>A0A4P7BAF6_ACIHA</name>
<dbReference type="GO" id="GO:0016628">
    <property type="term" value="F:oxidoreductase activity, acting on the CH-CH group of donors, NAD or NADP as acceptor"/>
    <property type="evidence" value="ECO:0007669"/>
    <property type="project" value="InterPro"/>
</dbReference>
<comment type="similarity">
    <text evidence="1 4">Belongs to the UDP-glucose/GDP-mannose dehydrogenase family.</text>
</comment>
<dbReference type="InterPro" id="IPR001732">
    <property type="entry name" value="UDP-Glc/GDP-Man_DH_N"/>
</dbReference>
<dbReference type="PIRSF" id="PIRSF500136">
    <property type="entry name" value="UDP_ManNAc_DH"/>
    <property type="match status" value="1"/>
</dbReference>
<evidence type="ECO:0000256" key="1">
    <source>
        <dbReference type="ARBA" id="ARBA00006601"/>
    </source>
</evidence>
<evidence type="ECO:0000313" key="6">
    <source>
        <dbReference type="EMBL" id="QBQ17776.1"/>
    </source>
</evidence>
<keyword evidence="3" id="KW-0520">NAD</keyword>
<dbReference type="NCBIfam" id="NF011729">
    <property type="entry name" value="PRK15182.1"/>
    <property type="match status" value="1"/>
</dbReference>
<dbReference type="NCBIfam" id="TIGR03026">
    <property type="entry name" value="NDP-sugDHase"/>
    <property type="match status" value="1"/>
</dbReference>
<keyword evidence="2" id="KW-0560">Oxidoreductase</keyword>
<dbReference type="Pfam" id="PF03720">
    <property type="entry name" value="UDPG_MGDP_dh_C"/>
    <property type="match status" value="1"/>
</dbReference>
<dbReference type="PANTHER" id="PTHR43491">
    <property type="entry name" value="UDP-N-ACETYL-D-MANNOSAMINE DEHYDROGENASE"/>
    <property type="match status" value="1"/>
</dbReference>
<evidence type="ECO:0000256" key="3">
    <source>
        <dbReference type="ARBA" id="ARBA00023027"/>
    </source>
</evidence>